<organism evidence="1 2">
    <name type="scientific">Colwellia psychrerythraea</name>
    <name type="common">Vibrio psychroerythus</name>
    <dbReference type="NCBI Taxonomy" id="28229"/>
    <lineage>
        <taxon>Bacteria</taxon>
        <taxon>Pseudomonadati</taxon>
        <taxon>Pseudomonadota</taxon>
        <taxon>Gammaproteobacteria</taxon>
        <taxon>Alteromonadales</taxon>
        <taxon>Colwelliaceae</taxon>
        <taxon>Colwellia</taxon>
    </lineage>
</organism>
<reference evidence="1 2" key="1">
    <citation type="submission" date="2014-08" db="EMBL/GenBank/DDBJ databases">
        <title>Genomic and Phenotypic Diversity of Colwellia psychrerythraea strains from Disparate Marine Basins.</title>
        <authorList>
            <person name="Techtmann S.M."/>
            <person name="Stelling S.C."/>
            <person name="Utturkar S.M."/>
            <person name="Alshibli N."/>
            <person name="Harris A."/>
            <person name="Brown S.D."/>
            <person name="Hazen T.C."/>
        </authorList>
    </citation>
    <scope>NUCLEOTIDE SEQUENCE [LARGE SCALE GENOMIC DNA]</scope>
    <source>
        <strain evidence="1 2">GAB14E</strain>
    </source>
</reference>
<evidence type="ECO:0000313" key="1">
    <source>
        <dbReference type="EMBL" id="KGJ87944.1"/>
    </source>
</evidence>
<sequence>MIGKNSKSSTTKNENDFKKEQDSLDSYIDNMVDEGILDNECRMTEKAPQITIIKPPLNGNTIANEFQLLHELKPMMNLYMAGFYNQKNLMSVDEALQNLNCFVRKDICFWADSRTLVGAKLMLKLVKMAASITLSETIINVIPNFIKLEIENEGGLTTLTENDQDEINGIEWNVTQTDVAATALIGSQKYVCNQVKEEMLKKINIKQNDNNQYNTEINNQVEVDLVNWINERSRTLQSQNHADNVIVTKIETEISDMLVKMTSESGAIQGKNFGVNLIYAAIIHKCSPGSNWKVGNNMSDGMKKYLEIAAGITWELYKVESHNDASDDVAEKITALFPPLQDKNKIERSAACTAASKIEEYIRNNGNSDFSKYAKTKLLLELKEINKDPSNSPKIFYRCKKVWTTETEPQWLYAAFLKIYLWKIGTRLNRLK</sequence>
<dbReference type="RefSeq" id="WP_033084193.1">
    <property type="nucleotide sequence ID" value="NZ_JQEC01000070.1"/>
</dbReference>
<protein>
    <submittedName>
        <fullName evidence="1">Uncharacterized protein</fullName>
    </submittedName>
</protein>
<evidence type="ECO:0000313" key="2">
    <source>
        <dbReference type="Proteomes" id="UP000029868"/>
    </source>
</evidence>
<comment type="caution">
    <text evidence="1">The sequence shown here is derived from an EMBL/GenBank/DDBJ whole genome shotgun (WGS) entry which is preliminary data.</text>
</comment>
<name>A0A099KB32_COLPS</name>
<gene>
    <name evidence="1" type="ORF">GAB14E_4277</name>
</gene>
<dbReference type="Proteomes" id="UP000029868">
    <property type="component" value="Unassembled WGS sequence"/>
</dbReference>
<dbReference type="EMBL" id="JQEC01000070">
    <property type="protein sequence ID" value="KGJ87944.1"/>
    <property type="molecule type" value="Genomic_DNA"/>
</dbReference>
<dbReference type="PATRIC" id="fig|28229.3.peg.4253"/>
<accession>A0A099KB32</accession>
<proteinExistence type="predicted"/>
<dbReference type="AlphaFoldDB" id="A0A099KB32"/>